<sequence>MKFSLRDLIWLTLAVSLLILLLLEHRHRIAAEHEAKNRGIENDYLTARTLKLEEQLHGSAVRPLNRAP</sequence>
<evidence type="ECO:0000313" key="2">
    <source>
        <dbReference type="Proteomes" id="UP000315017"/>
    </source>
</evidence>
<proteinExistence type="predicted"/>
<evidence type="ECO:0000313" key="1">
    <source>
        <dbReference type="EMBL" id="QDU27671.1"/>
    </source>
</evidence>
<name>A0A517YBT2_9BACT</name>
<reference evidence="1 2" key="1">
    <citation type="submission" date="2019-02" db="EMBL/GenBank/DDBJ databases">
        <title>Deep-cultivation of Planctomycetes and their phenomic and genomic characterization uncovers novel biology.</title>
        <authorList>
            <person name="Wiegand S."/>
            <person name="Jogler M."/>
            <person name="Boedeker C."/>
            <person name="Pinto D."/>
            <person name="Vollmers J."/>
            <person name="Rivas-Marin E."/>
            <person name="Kohn T."/>
            <person name="Peeters S.H."/>
            <person name="Heuer A."/>
            <person name="Rast P."/>
            <person name="Oberbeckmann S."/>
            <person name="Bunk B."/>
            <person name="Jeske O."/>
            <person name="Meyerdierks A."/>
            <person name="Storesund J.E."/>
            <person name="Kallscheuer N."/>
            <person name="Luecker S."/>
            <person name="Lage O.M."/>
            <person name="Pohl T."/>
            <person name="Merkel B.J."/>
            <person name="Hornburger P."/>
            <person name="Mueller R.-W."/>
            <person name="Bruemmer F."/>
            <person name="Labrenz M."/>
            <person name="Spormann A.M."/>
            <person name="Op den Camp H."/>
            <person name="Overmann J."/>
            <person name="Amann R."/>
            <person name="Jetten M.S.M."/>
            <person name="Mascher T."/>
            <person name="Medema M.H."/>
            <person name="Devos D.P."/>
            <person name="Kaster A.-K."/>
            <person name="Ovreas L."/>
            <person name="Rohde M."/>
            <person name="Galperin M.Y."/>
            <person name="Jogler C."/>
        </authorList>
    </citation>
    <scope>NUCLEOTIDE SEQUENCE [LARGE SCALE GENOMIC DNA]</scope>
    <source>
        <strain evidence="1 2">ETA_A8</strain>
    </source>
</reference>
<dbReference type="AlphaFoldDB" id="A0A517YBT2"/>
<dbReference type="EMBL" id="CP036274">
    <property type="protein sequence ID" value="QDU27671.1"/>
    <property type="molecule type" value="Genomic_DNA"/>
</dbReference>
<dbReference type="RefSeq" id="WP_145088681.1">
    <property type="nucleotide sequence ID" value="NZ_CP036274.1"/>
</dbReference>
<dbReference type="Proteomes" id="UP000315017">
    <property type="component" value="Chromosome"/>
</dbReference>
<accession>A0A517YBT2</accession>
<organism evidence="1 2">
    <name type="scientific">Anatilimnocola aggregata</name>
    <dbReference type="NCBI Taxonomy" id="2528021"/>
    <lineage>
        <taxon>Bacteria</taxon>
        <taxon>Pseudomonadati</taxon>
        <taxon>Planctomycetota</taxon>
        <taxon>Planctomycetia</taxon>
        <taxon>Pirellulales</taxon>
        <taxon>Pirellulaceae</taxon>
        <taxon>Anatilimnocola</taxon>
    </lineage>
</organism>
<dbReference type="KEGG" id="aagg:ETAA8_27600"/>
<gene>
    <name evidence="1" type="ORF">ETAA8_27600</name>
</gene>
<protein>
    <submittedName>
        <fullName evidence="1">Uncharacterized protein</fullName>
    </submittedName>
</protein>
<keyword evidence="2" id="KW-1185">Reference proteome</keyword>